<protein>
    <submittedName>
        <fullName evidence="1">Uncharacterized protein</fullName>
    </submittedName>
</protein>
<dbReference type="Proteomes" id="UP000499080">
    <property type="component" value="Unassembled WGS sequence"/>
</dbReference>
<keyword evidence="2" id="KW-1185">Reference proteome</keyword>
<organism evidence="1 2">
    <name type="scientific">Araneus ventricosus</name>
    <name type="common">Orbweaver spider</name>
    <name type="synonym">Epeira ventricosa</name>
    <dbReference type="NCBI Taxonomy" id="182803"/>
    <lineage>
        <taxon>Eukaryota</taxon>
        <taxon>Metazoa</taxon>
        <taxon>Ecdysozoa</taxon>
        <taxon>Arthropoda</taxon>
        <taxon>Chelicerata</taxon>
        <taxon>Arachnida</taxon>
        <taxon>Araneae</taxon>
        <taxon>Araneomorphae</taxon>
        <taxon>Entelegynae</taxon>
        <taxon>Araneoidea</taxon>
        <taxon>Araneidae</taxon>
        <taxon>Araneus</taxon>
    </lineage>
</organism>
<name>A0A4Y2IHN7_ARAVE</name>
<reference evidence="1 2" key="1">
    <citation type="journal article" date="2019" name="Sci. Rep.">
        <title>Orb-weaving spider Araneus ventricosus genome elucidates the spidroin gene catalogue.</title>
        <authorList>
            <person name="Kono N."/>
            <person name="Nakamura H."/>
            <person name="Ohtoshi R."/>
            <person name="Moran D.A.P."/>
            <person name="Shinohara A."/>
            <person name="Yoshida Y."/>
            <person name="Fujiwara M."/>
            <person name="Mori M."/>
            <person name="Tomita M."/>
            <person name="Arakawa K."/>
        </authorList>
    </citation>
    <scope>NUCLEOTIDE SEQUENCE [LARGE SCALE GENOMIC DNA]</scope>
</reference>
<proteinExistence type="predicted"/>
<dbReference type="EMBL" id="BGPR01002680">
    <property type="protein sequence ID" value="GBM77281.1"/>
    <property type="molecule type" value="Genomic_DNA"/>
</dbReference>
<sequence length="121" mass="13507">MIDLKSDVSLNEKGSLGLCAYYISSRLALVSLDACDHTIFQTCVQTYHTYKRSMIPWMDQSLSLRTAAHRRAFGVVMRFTGGSCGGQLVRGGGCNSKATNSWRNSRNMKSMKLLHRIVTKL</sequence>
<accession>A0A4Y2IHN7</accession>
<gene>
    <name evidence="1" type="ORF">AVEN_205622_1</name>
</gene>
<comment type="caution">
    <text evidence="1">The sequence shown here is derived from an EMBL/GenBank/DDBJ whole genome shotgun (WGS) entry which is preliminary data.</text>
</comment>
<evidence type="ECO:0000313" key="2">
    <source>
        <dbReference type="Proteomes" id="UP000499080"/>
    </source>
</evidence>
<dbReference type="AlphaFoldDB" id="A0A4Y2IHN7"/>
<evidence type="ECO:0000313" key="1">
    <source>
        <dbReference type="EMBL" id="GBM77281.1"/>
    </source>
</evidence>